<evidence type="ECO:0000313" key="11">
    <source>
        <dbReference type="Proteomes" id="UP000316426"/>
    </source>
</evidence>
<name>A0A518KD16_9BACT</name>
<keyword evidence="4" id="KW-0547">Nucleotide-binding</keyword>
<proteinExistence type="predicted"/>
<dbReference type="Gene3D" id="3.30.200.20">
    <property type="entry name" value="Phosphorylase Kinase, domain 1"/>
    <property type="match status" value="1"/>
</dbReference>
<dbReference type="Proteomes" id="UP000316426">
    <property type="component" value="Chromosome"/>
</dbReference>
<dbReference type="SUPFAM" id="SSF56112">
    <property type="entry name" value="Protein kinase-like (PK-like)"/>
    <property type="match status" value="1"/>
</dbReference>
<dbReference type="InterPro" id="IPR011009">
    <property type="entry name" value="Kinase-like_dom_sf"/>
</dbReference>
<comment type="catalytic activity">
    <reaction evidence="7">
        <text>L-threonyl-[protein] + ATP = O-phospho-L-threonyl-[protein] + ADP + H(+)</text>
        <dbReference type="Rhea" id="RHEA:46608"/>
        <dbReference type="Rhea" id="RHEA-COMP:11060"/>
        <dbReference type="Rhea" id="RHEA-COMP:11605"/>
        <dbReference type="ChEBI" id="CHEBI:15378"/>
        <dbReference type="ChEBI" id="CHEBI:30013"/>
        <dbReference type="ChEBI" id="CHEBI:30616"/>
        <dbReference type="ChEBI" id="CHEBI:61977"/>
        <dbReference type="ChEBI" id="CHEBI:456216"/>
        <dbReference type="EC" id="2.7.11.1"/>
    </reaction>
</comment>
<dbReference type="CDD" id="cd14014">
    <property type="entry name" value="STKc_PknB_like"/>
    <property type="match status" value="1"/>
</dbReference>
<dbReference type="AlphaFoldDB" id="A0A518KD16"/>
<comment type="catalytic activity">
    <reaction evidence="8">
        <text>L-seryl-[protein] + ATP = O-phospho-L-seryl-[protein] + ADP + H(+)</text>
        <dbReference type="Rhea" id="RHEA:17989"/>
        <dbReference type="Rhea" id="RHEA-COMP:9863"/>
        <dbReference type="Rhea" id="RHEA-COMP:11604"/>
        <dbReference type="ChEBI" id="CHEBI:15378"/>
        <dbReference type="ChEBI" id="CHEBI:29999"/>
        <dbReference type="ChEBI" id="CHEBI:30616"/>
        <dbReference type="ChEBI" id="CHEBI:83421"/>
        <dbReference type="ChEBI" id="CHEBI:456216"/>
        <dbReference type="EC" id="2.7.11.1"/>
    </reaction>
</comment>
<dbReference type="InterPro" id="IPR008271">
    <property type="entry name" value="Ser/Thr_kinase_AS"/>
</dbReference>
<keyword evidence="3 10" id="KW-0808">Transferase</keyword>
<evidence type="ECO:0000256" key="7">
    <source>
        <dbReference type="ARBA" id="ARBA00047899"/>
    </source>
</evidence>
<keyword evidence="6" id="KW-0067">ATP-binding</keyword>
<dbReference type="Pfam" id="PF00069">
    <property type="entry name" value="Pkinase"/>
    <property type="match status" value="1"/>
</dbReference>
<keyword evidence="11" id="KW-1185">Reference proteome</keyword>
<keyword evidence="5 10" id="KW-0418">Kinase</keyword>
<dbReference type="PROSITE" id="PS00108">
    <property type="entry name" value="PROTEIN_KINASE_ST"/>
    <property type="match status" value="1"/>
</dbReference>
<protein>
    <recommendedName>
        <fullName evidence="1">non-specific serine/threonine protein kinase</fullName>
        <ecNumber evidence="1">2.7.11.1</ecNumber>
    </recommendedName>
</protein>
<dbReference type="PANTHER" id="PTHR24356:SF1">
    <property type="entry name" value="SERINE_THREONINE-PROTEIN KINASE GREATWALL"/>
    <property type="match status" value="1"/>
</dbReference>
<dbReference type="GO" id="GO:0106310">
    <property type="term" value="F:protein serine kinase activity"/>
    <property type="evidence" value="ECO:0007669"/>
    <property type="project" value="RHEA"/>
</dbReference>
<accession>A0A518KD16</accession>
<evidence type="ECO:0000256" key="8">
    <source>
        <dbReference type="ARBA" id="ARBA00048679"/>
    </source>
</evidence>
<evidence type="ECO:0000256" key="2">
    <source>
        <dbReference type="ARBA" id="ARBA00022527"/>
    </source>
</evidence>
<dbReference type="EC" id="2.7.11.1" evidence="1"/>
<dbReference type="EMBL" id="CP036349">
    <property type="protein sequence ID" value="QDV75682.1"/>
    <property type="molecule type" value="Genomic_DNA"/>
</dbReference>
<evidence type="ECO:0000256" key="3">
    <source>
        <dbReference type="ARBA" id="ARBA00022679"/>
    </source>
</evidence>
<sequence length="262" mass="28829">MTRVYLARPAEAENSPGSYAVKSLKREWWNEPNAIEMQRREAWVGQRVHSPHVAAVLSAGLTAPPYYTVMPRLEGKTAAELLASGAKPALPVALWIARQAAQGLDAIWRTVGMIHGDVKPANLMVGPDGHTTLLDLGFCQSPRDSKSWAERPVVGTLRYLAPERVTSAMTIDIRSDLYSLGVTLYELIAGRPPHDGDTPAALIHQHRSQRPECIRSVAPHTPKPVASLIHRLMAKDPLRRPATPEEVVNELAPLEIECFGLR</sequence>
<dbReference type="GO" id="GO:0005524">
    <property type="term" value="F:ATP binding"/>
    <property type="evidence" value="ECO:0007669"/>
    <property type="project" value="UniProtKB-KW"/>
</dbReference>
<organism evidence="10 11">
    <name type="scientific">Botrimarina mediterranea</name>
    <dbReference type="NCBI Taxonomy" id="2528022"/>
    <lineage>
        <taxon>Bacteria</taxon>
        <taxon>Pseudomonadati</taxon>
        <taxon>Planctomycetota</taxon>
        <taxon>Planctomycetia</taxon>
        <taxon>Pirellulales</taxon>
        <taxon>Lacipirellulaceae</taxon>
        <taxon>Botrimarina</taxon>
    </lineage>
</organism>
<evidence type="ECO:0000256" key="6">
    <source>
        <dbReference type="ARBA" id="ARBA00022840"/>
    </source>
</evidence>
<feature type="domain" description="Protein kinase" evidence="9">
    <location>
        <begin position="1"/>
        <end position="252"/>
    </location>
</feature>
<dbReference type="InterPro" id="IPR000719">
    <property type="entry name" value="Prot_kinase_dom"/>
</dbReference>
<dbReference type="InterPro" id="IPR050236">
    <property type="entry name" value="Ser_Thr_kinase_AGC"/>
</dbReference>
<dbReference type="KEGG" id="bmei:Spa11_39020"/>
<dbReference type="PROSITE" id="PS50011">
    <property type="entry name" value="PROTEIN_KINASE_DOM"/>
    <property type="match status" value="1"/>
</dbReference>
<evidence type="ECO:0000313" key="10">
    <source>
        <dbReference type="EMBL" id="QDV75682.1"/>
    </source>
</evidence>
<evidence type="ECO:0000256" key="1">
    <source>
        <dbReference type="ARBA" id="ARBA00012513"/>
    </source>
</evidence>
<keyword evidence="2" id="KW-0723">Serine/threonine-protein kinase</keyword>
<gene>
    <name evidence="10" type="primary">pknB_8</name>
    <name evidence="10" type="ORF">Spa11_39020</name>
</gene>
<dbReference type="Gene3D" id="1.10.510.10">
    <property type="entry name" value="Transferase(Phosphotransferase) domain 1"/>
    <property type="match status" value="1"/>
</dbReference>
<reference evidence="10 11" key="1">
    <citation type="submission" date="2019-02" db="EMBL/GenBank/DDBJ databases">
        <title>Deep-cultivation of Planctomycetes and their phenomic and genomic characterization uncovers novel biology.</title>
        <authorList>
            <person name="Wiegand S."/>
            <person name="Jogler M."/>
            <person name="Boedeker C."/>
            <person name="Pinto D."/>
            <person name="Vollmers J."/>
            <person name="Rivas-Marin E."/>
            <person name="Kohn T."/>
            <person name="Peeters S.H."/>
            <person name="Heuer A."/>
            <person name="Rast P."/>
            <person name="Oberbeckmann S."/>
            <person name="Bunk B."/>
            <person name="Jeske O."/>
            <person name="Meyerdierks A."/>
            <person name="Storesund J.E."/>
            <person name="Kallscheuer N."/>
            <person name="Luecker S."/>
            <person name="Lage O.M."/>
            <person name="Pohl T."/>
            <person name="Merkel B.J."/>
            <person name="Hornburger P."/>
            <person name="Mueller R.-W."/>
            <person name="Bruemmer F."/>
            <person name="Labrenz M."/>
            <person name="Spormann A.M."/>
            <person name="Op den Camp H."/>
            <person name="Overmann J."/>
            <person name="Amann R."/>
            <person name="Jetten M.S.M."/>
            <person name="Mascher T."/>
            <person name="Medema M.H."/>
            <person name="Devos D.P."/>
            <person name="Kaster A.-K."/>
            <person name="Ovreas L."/>
            <person name="Rohde M."/>
            <person name="Galperin M.Y."/>
            <person name="Jogler C."/>
        </authorList>
    </citation>
    <scope>NUCLEOTIDE SEQUENCE [LARGE SCALE GENOMIC DNA]</scope>
    <source>
        <strain evidence="10 11">Spa11</strain>
    </source>
</reference>
<evidence type="ECO:0000256" key="5">
    <source>
        <dbReference type="ARBA" id="ARBA00022777"/>
    </source>
</evidence>
<dbReference type="GO" id="GO:0004674">
    <property type="term" value="F:protein serine/threonine kinase activity"/>
    <property type="evidence" value="ECO:0007669"/>
    <property type="project" value="UniProtKB-KW"/>
</dbReference>
<dbReference type="SMART" id="SM00220">
    <property type="entry name" value="S_TKc"/>
    <property type="match status" value="1"/>
</dbReference>
<evidence type="ECO:0000256" key="4">
    <source>
        <dbReference type="ARBA" id="ARBA00022741"/>
    </source>
</evidence>
<dbReference type="PANTHER" id="PTHR24356">
    <property type="entry name" value="SERINE/THREONINE-PROTEIN KINASE"/>
    <property type="match status" value="1"/>
</dbReference>
<evidence type="ECO:0000259" key="9">
    <source>
        <dbReference type="PROSITE" id="PS50011"/>
    </source>
</evidence>